<dbReference type="Pfam" id="PF00078">
    <property type="entry name" value="RVT_1"/>
    <property type="match status" value="1"/>
</dbReference>
<reference evidence="2" key="1">
    <citation type="submission" date="2020-06" db="EMBL/GenBank/DDBJ databases">
        <authorList>
            <person name="Li T."/>
            <person name="Hu X."/>
            <person name="Zhang T."/>
            <person name="Song X."/>
            <person name="Zhang H."/>
            <person name="Dai N."/>
            <person name="Sheng W."/>
            <person name="Hou X."/>
            <person name="Wei L."/>
        </authorList>
    </citation>
    <scope>NUCLEOTIDE SEQUENCE</scope>
    <source>
        <strain evidence="2">KEN1</strain>
        <tissue evidence="2">Leaf</tissue>
    </source>
</reference>
<evidence type="ECO:0000259" key="1">
    <source>
        <dbReference type="PROSITE" id="PS50878"/>
    </source>
</evidence>
<evidence type="ECO:0000313" key="2">
    <source>
        <dbReference type="EMBL" id="KAL0458617.1"/>
    </source>
</evidence>
<dbReference type="PANTHER" id="PTHR33116:SF86">
    <property type="entry name" value="REVERSE TRANSCRIPTASE DOMAIN-CONTAINING PROTEIN"/>
    <property type="match status" value="1"/>
</dbReference>
<protein>
    <submittedName>
        <fullName evidence="2">Mitochondrial protein</fullName>
    </submittedName>
</protein>
<reference evidence="2" key="2">
    <citation type="journal article" date="2024" name="Plant">
        <title>Genomic evolution and insights into agronomic trait innovations of Sesamum species.</title>
        <authorList>
            <person name="Miao H."/>
            <person name="Wang L."/>
            <person name="Qu L."/>
            <person name="Liu H."/>
            <person name="Sun Y."/>
            <person name="Le M."/>
            <person name="Wang Q."/>
            <person name="Wei S."/>
            <person name="Zheng Y."/>
            <person name="Lin W."/>
            <person name="Duan Y."/>
            <person name="Cao H."/>
            <person name="Xiong S."/>
            <person name="Wang X."/>
            <person name="Wei L."/>
            <person name="Li C."/>
            <person name="Ma Q."/>
            <person name="Ju M."/>
            <person name="Zhao R."/>
            <person name="Li G."/>
            <person name="Mu C."/>
            <person name="Tian Q."/>
            <person name="Mei H."/>
            <person name="Zhang T."/>
            <person name="Gao T."/>
            <person name="Zhang H."/>
        </authorList>
    </citation>
    <scope>NUCLEOTIDE SEQUENCE</scope>
    <source>
        <strain evidence="2">KEN1</strain>
    </source>
</reference>
<name>A0AAW2XX80_9LAMI</name>
<dbReference type="InterPro" id="IPR000477">
    <property type="entry name" value="RT_dom"/>
</dbReference>
<dbReference type="EMBL" id="JACGWN010000002">
    <property type="protein sequence ID" value="KAL0458617.1"/>
    <property type="molecule type" value="Genomic_DNA"/>
</dbReference>
<dbReference type="CDD" id="cd01650">
    <property type="entry name" value="RT_nLTR_like"/>
    <property type="match status" value="1"/>
</dbReference>
<accession>A0AAW2XX80</accession>
<dbReference type="Gene3D" id="3.60.10.10">
    <property type="entry name" value="Endonuclease/exonuclease/phosphatase"/>
    <property type="match status" value="1"/>
</dbReference>
<dbReference type="InterPro" id="IPR043502">
    <property type="entry name" value="DNA/RNA_pol_sf"/>
</dbReference>
<feature type="domain" description="Reverse transcriptase" evidence="1">
    <location>
        <begin position="354"/>
        <end position="624"/>
    </location>
</feature>
<proteinExistence type="predicted"/>
<gene>
    <name evidence="2" type="ORF">Slati_0488900</name>
</gene>
<feature type="non-terminal residue" evidence="2">
    <location>
        <position position="1"/>
    </location>
</feature>
<dbReference type="PANTHER" id="PTHR33116">
    <property type="entry name" value="REVERSE TRANSCRIPTASE ZINC-BINDING DOMAIN-CONTAINING PROTEIN-RELATED-RELATED"/>
    <property type="match status" value="1"/>
</dbReference>
<comment type="caution">
    <text evidence="2">The sequence shown here is derived from an EMBL/GenBank/DDBJ whole genome shotgun (WGS) entry which is preliminary data.</text>
</comment>
<dbReference type="AlphaFoldDB" id="A0AAW2XX80"/>
<dbReference type="PROSITE" id="PS50878">
    <property type="entry name" value="RT_POL"/>
    <property type="match status" value="1"/>
</dbReference>
<sequence length="906" mass="105509">VFPYHNQKHETWELLRQLHRRSSLPWLCCGDLNAILFNHEKESSSLYNNNHIRGFREVIEEVELHDLGYIGPKFTWSNNRKALATVRVRLDRAFACHRWKSRFLATKVSHLPRIYSDHRPIMIEIEIRINRRNRSNRIRRFEAYWVKAKECEQIITKSWKNQESSLNHEEAWSCIDNCKVGLFQWSDNVTGESRIQKYKLKAKLVSLLGDKEIKWKQRSKVEWLREGDKNTTYFHAKASSCWNKNQVRRLKDDYGDWKEEEDEVREIILNYFRNIFSSVEPPDSDMDDVLNLVHSRVLEEVNQHLIRPYTSDEVTLALSQMSPLKSPGPDGLPPLFFQKYWNIVGIDVIKCVLEFLNSHTFLPRLNHTYIVLIPKCATPESVSQFRPISLCNVIYKLASKAISNRLKACLDSIISPSQSAFIQGRLITDNVLISCEIHHFLKNTRKGKVGNAALKLDMSKAYDRIEWRFLERVLGKLGFHQSFISLIMLCVASVSFSFILNSRAFGHIQPHRGLRQEDPLSPYLFICCVEALGCLIQNAEDKNRFKGIAVARNAPRISHLLLDDDSLIFGEATKESFQCIRDILRKYEKASGQFINLQKSSVVFSRNTEVHIQEELAQIIGVTVADRYEKYLGLPSCIWRSKREIFQYIRKRIWKRVLGWKEKFLSQAGKEVLIKSVLQAVPSYAMSCFIFPKTLIKEIESILADFWWSSPKEKGIHWVAWNKLCDNKDRGSMGFHDLEAFNIALVAKQAWRILTKPESLLSKVLKARYFPRVHFLDFILGSNPSSTWRSIWSAKPLLQAGCRWRIGNGKQVRIWRDPWVPRPHFFGPINRTNGHPPNTTVSELIDPDNHCWKEELIDSCFDSADAELMKSLPLARHGIEDTVVWHYSKNGIYSVKSAYYVQRRLN</sequence>
<dbReference type="SUPFAM" id="SSF56672">
    <property type="entry name" value="DNA/RNA polymerases"/>
    <property type="match status" value="1"/>
</dbReference>
<organism evidence="2">
    <name type="scientific">Sesamum latifolium</name>
    <dbReference type="NCBI Taxonomy" id="2727402"/>
    <lineage>
        <taxon>Eukaryota</taxon>
        <taxon>Viridiplantae</taxon>
        <taxon>Streptophyta</taxon>
        <taxon>Embryophyta</taxon>
        <taxon>Tracheophyta</taxon>
        <taxon>Spermatophyta</taxon>
        <taxon>Magnoliopsida</taxon>
        <taxon>eudicotyledons</taxon>
        <taxon>Gunneridae</taxon>
        <taxon>Pentapetalae</taxon>
        <taxon>asterids</taxon>
        <taxon>lamiids</taxon>
        <taxon>Lamiales</taxon>
        <taxon>Pedaliaceae</taxon>
        <taxon>Sesamum</taxon>
    </lineage>
</organism>
<dbReference type="InterPro" id="IPR036691">
    <property type="entry name" value="Endo/exonu/phosph_ase_sf"/>
</dbReference>
<dbReference type="SUPFAM" id="SSF56219">
    <property type="entry name" value="DNase I-like"/>
    <property type="match status" value="1"/>
</dbReference>